<feature type="domain" description="Nucleolar protein 10-like second" evidence="2">
    <location>
        <begin position="25"/>
        <end position="71"/>
    </location>
</feature>
<dbReference type="PANTHER" id="PTHR14927">
    <property type="entry name" value="NUCLEOLAR PROTEIN 10"/>
    <property type="match status" value="1"/>
</dbReference>
<dbReference type="EMBL" id="GDHC01001111">
    <property type="protein sequence ID" value="JAQ17518.1"/>
    <property type="molecule type" value="Transcribed_RNA"/>
</dbReference>
<feature type="compositionally biased region" description="Polar residues" evidence="1">
    <location>
        <begin position="101"/>
        <end position="115"/>
    </location>
</feature>
<evidence type="ECO:0000259" key="2">
    <source>
        <dbReference type="Pfam" id="PF23097"/>
    </source>
</evidence>
<evidence type="ECO:0000256" key="1">
    <source>
        <dbReference type="SAM" id="MobiDB-lite"/>
    </source>
</evidence>
<reference evidence="5" key="3">
    <citation type="journal article" date="2016" name="Gigascience">
        <title>De novo construction of an expanded transcriptome assembly for the western tarnished plant bug, Lygus hesperus.</title>
        <authorList>
            <person name="Tassone E.E."/>
            <person name="Geib S.M."/>
            <person name="Hall B."/>
            <person name="Fabrick J.A."/>
            <person name="Brent C.S."/>
            <person name="Hull J.J."/>
        </authorList>
    </citation>
    <scope>NUCLEOTIDE SEQUENCE</scope>
</reference>
<feature type="compositionally biased region" description="Basic residues" evidence="1">
    <location>
        <begin position="174"/>
        <end position="188"/>
    </location>
</feature>
<feature type="region of interest" description="Disordered" evidence="1">
    <location>
        <begin position="93"/>
        <end position="117"/>
    </location>
</feature>
<dbReference type="PANTHER" id="PTHR14927:SF0">
    <property type="entry name" value="NUCLEOLAR PROTEIN 10"/>
    <property type="match status" value="1"/>
</dbReference>
<dbReference type="EMBL" id="GBHO01025023">
    <property type="protein sequence ID" value="JAG18581.1"/>
    <property type="molecule type" value="Transcribed_RNA"/>
</dbReference>
<sequence>MEEVHIASNSNANLTQSHSDIQQNIYTDFTFVTRDDLDLVGLSHLLGTPAVRAYMHGYFIQATLYNKAREAYNAANKHQSQREYVDEKVQQEMDERRKQSHTINTVAKNTAQQDTSDLDPRFSRVLYDKDFTISTQSKYYKQPDREVVHAPDIIGSPLSSTSSADTSDEDTVHSKRKGRRNKNRRKSKESRANGSGGDGNVKAIPL</sequence>
<dbReference type="InterPro" id="IPR040382">
    <property type="entry name" value="NOL10/Enp2"/>
</dbReference>
<reference evidence="4" key="2">
    <citation type="submission" date="2014-07" db="EMBL/GenBank/DDBJ databases">
        <authorList>
            <person name="Hull J."/>
        </authorList>
    </citation>
    <scope>NUCLEOTIDE SEQUENCE</scope>
</reference>
<accession>A0A0A9XCY9</accession>
<reference evidence="4" key="1">
    <citation type="journal article" date="2014" name="PLoS ONE">
        <title>Transcriptome-Based Identification of ABC Transporters in the Western Tarnished Plant Bug Lygus hesperus.</title>
        <authorList>
            <person name="Hull J.J."/>
            <person name="Chaney K."/>
            <person name="Geib S.M."/>
            <person name="Fabrick J.A."/>
            <person name="Brent C.S."/>
            <person name="Walsh D."/>
            <person name="Lavine L.C."/>
        </authorList>
    </citation>
    <scope>NUCLEOTIDE SEQUENCE</scope>
</reference>
<dbReference type="GO" id="GO:0032040">
    <property type="term" value="C:small-subunit processome"/>
    <property type="evidence" value="ECO:0007669"/>
    <property type="project" value="TreeGrafter"/>
</dbReference>
<proteinExistence type="predicted"/>
<organism evidence="4">
    <name type="scientific">Lygus hesperus</name>
    <name type="common">Western plant bug</name>
    <dbReference type="NCBI Taxonomy" id="30085"/>
    <lineage>
        <taxon>Eukaryota</taxon>
        <taxon>Metazoa</taxon>
        <taxon>Ecdysozoa</taxon>
        <taxon>Arthropoda</taxon>
        <taxon>Hexapoda</taxon>
        <taxon>Insecta</taxon>
        <taxon>Pterygota</taxon>
        <taxon>Neoptera</taxon>
        <taxon>Paraneoptera</taxon>
        <taxon>Hemiptera</taxon>
        <taxon>Heteroptera</taxon>
        <taxon>Panheteroptera</taxon>
        <taxon>Cimicomorpha</taxon>
        <taxon>Miridae</taxon>
        <taxon>Mirini</taxon>
        <taxon>Lygus</taxon>
    </lineage>
</organism>
<gene>
    <name evidence="4" type="primary">nol10_2</name>
    <name evidence="3" type="synonym">nol10_3</name>
    <name evidence="4" type="ORF">CM83_5613</name>
    <name evidence="3" type="ORF">CM83_5614</name>
    <name evidence="5" type="ORF">g.3737</name>
</gene>
<evidence type="ECO:0000313" key="3">
    <source>
        <dbReference type="EMBL" id="JAG18581.1"/>
    </source>
</evidence>
<dbReference type="Pfam" id="PF23097">
    <property type="entry name" value="NOL10_2nd"/>
    <property type="match status" value="1"/>
</dbReference>
<name>A0A0A9XCY9_LYGHE</name>
<dbReference type="EMBL" id="GBHO01025022">
    <property type="protein sequence ID" value="JAG18582.1"/>
    <property type="molecule type" value="Transcribed_RNA"/>
</dbReference>
<protein>
    <submittedName>
        <fullName evidence="4">Nucleolar protein 10</fullName>
    </submittedName>
</protein>
<dbReference type="InterPro" id="IPR056550">
    <property type="entry name" value="NOL10_2nd"/>
</dbReference>
<dbReference type="GO" id="GO:0030686">
    <property type="term" value="C:90S preribosome"/>
    <property type="evidence" value="ECO:0007669"/>
    <property type="project" value="TreeGrafter"/>
</dbReference>
<dbReference type="GO" id="GO:0000462">
    <property type="term" value="P:maturation of SSU-rRNA from tricistronic rRNA transcript (SSU-rRNA, 5.8S rRNA, LSU-rRNA)"/>
    <property type="evidence" value="ECO:0007669"/>
    <property type="project" value="TreeGrafter"/>
</dbReference>
<feature type="region of interest" description="Disordered" evidence="1">
    <location>
        <begin position="153"/>
        <end position="206"/>
    </location>
</feature>
<dbReference type="AlphaFoldDB" id="A0A0A9XCY9"/>
<evidence type="ECO:0000313" key="4">
    <source>
        <dbReference type="EMBL" id="JAG18582.1"/>
    </source>
</evidence>
<evidence type="ECO:0000313" key="5">
    <source>
        <dbReference type="EMBL" id="JAQ17518.1"/>
    </source>
</evidence>